<sequence>MDTLRQKCGVCNQRDVSDEMSLFCEICVATTVNKKLSTMSMKETDALLKYLEKGAGPEQCDHFLVSVIEYQQQFKSNT</sequence>
<dbReference type="AlphaFoldDB" id="A0A813QF76"/>
<evidence type="ECO:0000313" key="1">
    <source>
        <dbReference type="EMBL" id="CAF0766895.1"/>
    </source>
</evidence>
<protein>
    <submittedName>
        <fullName evidence="1">Uncharacterized protein</fullName>
    </submittedName>
</protein>
<comment type="caution">
    <text evidence="1">The sequence shown here is derived from an EMBL/GenBank/DDBJ whole genome shotgun (WGS) entry which is preliminary data.</text>
</comment>
<proteinExistence type="predicted"/>
<evidence type="ECO:0000313" key="2">
    <source>
        <dbReference type="Proteomes" id="UP000663854"/>
    </source>
</evidence>
<reference evidence="1" key="1">
    <citation type="submission" date="2021-02" db="EMBL/GenBank/DDBJ databases">
        <authorList>
            <person name="Nowell W R."/>
        </authorList>
    </citation>
    <scope>NUCLEOTIDE SEQUENCE</scope>
</reference>
<gene>
    <name evidence="1" type="ORF">PYM288_LOCUS2895</name>
</gene>
<accession>A0A813QF76</accession>
<organism evidence="1 2">
    <name type="scientific">Rotaria sordida</name>
    <dbReference type="NCBI Taxonomy" id="392033"/>
    <lineage>
        <taxon>Eukaryota</taxon>
        <taxon>Metazoa</taxon>
        <taxon>Spiralia</taxon>
        <taxon>Gnathifera</taxon>
        <taxon>Rotifera</taxon>
        <taxon>Eurotatoria</taxon>
        <taxon>Bdelloidea</taxon>
        <taxon>Philodinida</taxon>
        <taxon>Philodinidae</taxon>
        <taxon>Rotaria</taxon>
    </lineage>
</organism>
<dbReference type="Proteomes" id="UP000663854">
    <property type="component" value="Unassembled WGS sequence"/>
</dbReference>
<dbReference type="EMBL" id="CAJNOH010000020">
    <property type="protein sequence ID" value="CAF0766895.1"/>
    <property type="molecule type" value="Genomic_DNA"/>
</dbReference>
<name>A0A813QF76_9BILA</name>